<proteinExistence type="predicted"/>
<feature type="compositionally biased region" description="Polar residues" evidence="1">
    <location>
        <begin position="14"/>
        <end position="35"/>
    </location>
</feature>
<feature type="region of interest" description="Disordered" evidence="1">
    <location>
        <begin position="1"/>
        <end position="41"/>
    </location>
</feature>
<dbReference type="STRING" id="77586.A0A0D9XVD5"/>
<dbReference type="AlphaFoldDB" id="A0A0D9XVD5"/>
<reference evidence="2" key="3">
    <citation type="submission" date="2015-04" db="UniProtKB">
        <authorList>
            <consortium name="EnsemblPlants"/>
        </authorList>
    </citation>
    <scope>IDENTIFICATION</scope>
</reference>
<sequence>MASKEALPAVGCVSLNQSTEDTSVDQPDAQTSGVMSSASCKHASSKSLPKIKISMEGSMFNLPARLDRLLRHHGNILPKGADEEIPLIKRDLE</sequence>
<dbReference type="Gramene" id="LPERR11G19420.1">
    <property type="protein sequence ID" value="LPERR11G19420.1"/>
    <property type="gene ID" value="LPERR11G19420"/>
</dbReference>
<keyword evidence="3" id="KW-1185">Reference proteome</keyword>
<evidence type="ECO:0000256" key="1">
    <source>
        <dbReference type="SAM" id="MobiDB-lite"/>
    </source>
</evidence>
<reference evidence="2 3" key="1">
    <citation type="submission" date="2012-08" db="EMBL/GenBank/DDBJ databases">
        <title>Oryza genome evolution.</title>
        <authorList>
            <person name="Wing R.A."/>
        </authorList>
    </citation>
    <scope>NUCLEOTIDE SEQUENCE</scope>
</reference>
<name>A0A0D9XVD5_9ORYZ</name>
<dbReference type="EnsemblPlants" id="LPERR11G19420.1">
    <property type="protein sequence ID" value="LPERR11G19420.1"/>
    <property type="gene ID" value="LPERR11G19420"/>
</dbReference>
<accession>A0A0D9XVD5</accession>
<reference evidence="3" key="2">
    <citation type="submission" date="2013-12" db="EMBL/GenBank/DDBJ databases">
        <authorList>
            <person name="Yu Y."/>
            <person name="Lee S."/>
            <person name="de Baynast K."/>
            <person name="Wissotski M."/>
            <person name="Liu L."/>
            <person name="Talag J."/>
            <person name="Goicoechea J."/>
            <person name="Angelova A."/>
            <person name="Jetty R."/>
            <person name="Kudrna D."/>
            <person name="Golser W."/>
            <person name="Rivera L."/>
            <person name="Zhang J."/>
            <person name="Wing R."/>
        </authorList>
    </citation>
    <scope>NUCLEOTIDE SEQUENCE</scope>
</reference>
<protein>
    <submittedName>
        <fullName evidence="2">Uncharacterized protein</fullName>
    </submittedName>
</protein>
<organism evidence="2 3">
    <name type="scientific">Leersia perrieri</name>
    <dbReference type="NCBI Taxonomy" id="77586"/>
    <lineage>
        <taxon>Eukaryota</taxon>
        <taxon>Viridiplantae</taxon>
        <taxon>Streptophyta</taxon>
        <taxon>Embryophyta</taxon>
        <taxon>Tracheophyta</taxon>
        <taxon>Spermatophyta</taxon>
        <taxon>Magnoliopsida</taxon>
        <taxon>Liliopsida</taxon>
        <taxon>Poales</taxon>
        <taxon>Poaceae</taxon>
        <taxon>BOP clade</taxon>
        <taxon>Oryzoideae</taxon>
        <taxon>Oryzeae</taxon>
        <taxon>Oryzinae</taxon>
        <taxon>Leersia</taxon>
    </lineage>
</organism>
<dbReference type="Proteomes" id="UP000032180">
    <property type="component" value="Chromosome 11"/>
</dbReference>
<evidence type="ECO:0000313" key="2">
    <source>
        <dbReference type="EnsemblPlants" id="LPERR11G19420.1"/>
    </source>
</evidence>
<dbReference type="HOGENOM" id="CLU_2402837_0_0_1"/>
<evidence type="ECO:0000313" key="3">
    <source>
        <dbReference type="Proteomes" id="UP000032180"/>
    </source>
</evidence>